<dbReference type="GO" id="GO:0009279">
    <property type="term" value="C:cell outer membrane"/>
    <property type="evidence" value="ECO:0007669"/>
    <property type="project" value="UniProtKB-SubCell"/>
</dbReference>
<keyword evidence="6" id="KW-0732">Signal</keyword>
<dbReference type="Gene3D" id="3.30.1330.60">
    <property type="entry name" value="OmpA-like domain"/>
    <property type="match status" value="1"/>
</dbReference>
<dbReference type="SUPFAM" id="SSF103088">
    <property type="entry name" value="OmpA-like"/>
    <property type="match status" value="1"/>
</dbReference>
<feature type="region of interest" description="Disordered" evidence="5">
    <location>
        <begin position="210"/>
        <end position="234"/>
    </location>
</feature>
<evidence type="ECO:0000256" key="5">
    <source>
        <dbReference type="SAM" id="MobiDB-lite"/>
    </source>
</evidence>
<dbReference type="PANTHER" id="PTHR30329:SF21">
    <property type="entry name" value="LIPOPROTEIN YIAD-RELATED"/>
    <property type="match status" value="1"/>
</dbReference>
<feature type="chain" id="PRO_5044287993" evidence="6">
    <location>
        <begin position="28"/>
        <end position="234"/>
    </location>
</feature>
<keyword evidence="3" id="KW-0998">Cell outer membrane</keyword>
<dbReference type="EMBL" id="CP165647">
    <property type="protein sequence ID" value="XDU63205.1"/>
    <property type="molecule type" value="Genomic_DNA"/>
</dbReference>
<dbReference type="KEGG" id="lala:AB8B28_05010"/>
<evidence type="ECO:0000256" key="6">
    <source>
        <dbReference type="SAM" id="SignalP"/>
    </source>
</evidence>
<evidence type="ECO:0000259" key="7">
    <source>
        <dbReference type="PROSITE" id="PS51123"/>
    </source>
</evidence>
<dbReference type="AlphaFoldDB" id="A0AB39V6C1"/>
<gene>
    <name evidence="8" type="ORF">AB8B28_05010</name>
</gene>
<name>A0AB39V6C1_9FUSO</name>
<feature type="region of interest" description="Disordered" evidence="5">
    <location>
        <begin position="163"/>
        <end position="184"/>
    </location>
</feature>
<reference evidence="8" key="1">
    <citation type="submission" date="2024-07" db="EMBL/GenBank/DDBJ databases">
        <authorList>
            <person name="Li X.-J."/>
            <person name="Wang X."/>
        </authorList>
    </citation>
    <scope>NUCLEOTIDE SEQUENCE</scope>
    <source>
        <strain evidence="8">HSP-536</strain>
    </source>
</reference>
<keyword evidence="2 4" id="KW-0472">Membrane</keyword>
<organism evidence="8">
    <name type="scientific">Leptotrichia alba</name>
    <dbReference type="NCBI Taxonomy" id="3239304"/>
    <lineage>
        <taxon>Bacteria</taxon>
        <taxon>Fusobacteriati</taxon>
        <taxon>Fusobacteriota</taxon>
        <taxon>Fusobacteriia</taxon>
        <taxon>Fusobacteriales</taxon>
        <taxon>Leptotrichiaceae</taxon>
        <taxon>Leptotrichia</taxon>
    </lineage>
</organism>
<evidence type="ECO:0000256" key="1">
    <source>
        <dbReference type="ARBA" id="ARBA00004442"/>
    </source>
</evidence>
<dbReference type="InterPro" id="IPR050330">
    <property type="entry name" value="Bact_OuterMem_StrucFunc"/>
</dbReference>
<protein>
    <submittedName>
        <fullName evidence="8">OmpA family protein</fullName>
    </submittedName>
</protein>
<proteinExistence type="predicted"/>
<dbReference type="CDD" id="cd07185">
    <property type="entry name" value="OmpA_C-like"/>
    <property type="match status" value="1"/>
</dbReference>
<evidence type="ECO:0000313" key="8">
    <source>
        <dbReference type="EMBL" id="XDU63205.1"/>
    </source>
</evidence>
<feature type="domain" description="OmpA-like" evidence="7">
    <location>
        <begin position="79"/>
        <end position="196"/>
    </location>
</feature>
<dbReference type="PRINTS" id="PR01021">
    <property type="entry name" value="OMPADOMAIN"/>
</dbReference>
<evidence type="ECO:0000256" key="2">
    <source>
        <dbReference type="ARBA" id="ARBA00023136"/>
    </source>
</evidence>
<dbReference type="InterPro" id="IPR036737">
    <property type="entry name" value="OmpA-like_sf"/>
</dbReference>
<feature type="signal peptide" evidence="6">
    <location>
        <begin position="1"/>
        <end position="27"/>
    </location>
</feature>
<dbReference type="PROSITE" id="PS51123">
    <property type="entry name" value="OMPA_2"/>
    <property type="match status" value="1"/>
</dbReference>
<accession>A0AB39V6C1</accession>
<sequence length="234" mass="26139">MGRRTKSRSTRSVIVAMGLLMSAVPLSARKLTTTQMRENTIRINALEIEEPGDETTVVVVPNTPNTPNKKITCEDVAGPIQPIVFDEGALNFDFDKSYVKPYYNGLLGILKDFLNEKDYNVGITGHTDSKGSDEYNMALGMRRSQAVKERLIELGLSSSRIRGIDSKGESEPIATNETDEGRAQNRRIEFDVRNRDGEKFDRTVTRVCKDEDGNIVSPDSEGNEIQFDDQSEDQ</sequence>
<evidence type="ECO:0000256" key="3">
    <source>
        <dbReference type="ARBA" id="ARBA00023237"/>
    </source>
</evidence>
<dbReference type="InterPro" id="IPR006664">
    <property type="entry name" value="OMP_bac"/>
</dbReference>
<dbReference type="InterPro" id="IPR006665">
    <property type="entry name" value="OmpA-like"/>
</dbReference>
<comment type="subcellular location">
    <subcellularLocation>
        <location evidence="1">Cell outer membrane</location>
    </subcellularLocation>
</comment>
<dbReference type="PANTHER" id="PTHR30329">
    <property type="entry name" value="STATOR ELEMENT OF FLAGELLAR MOTOR COMPLEX"/>
    <property type="match status" value="1"/>
</dbReference>
<dbReference type="RefSeq" id="WP_369717215.1">
    <property type="nucleotide sequence ID" value="NZ_CP165647.1"/>
</dbReference>
<dbReference type="Pfam" id="PF00691">
    <property type="entry name" value="OmpA"/>
    <property type="match status" value="1"/>
</dbReference>
<evidence type="ECO:0000256" key="4">
    <source>
        <dbReference type="PROSITE-ProRule" id="PRU00473"/>
    </source>
</evidence>